<feature type="domain" description="Peptidase S26" evidence="7">
    <location>
        <begin position="106"/>
        <end position="143"/>
    </location>
</feature>
<evidence type="ECO:0000313" key="8">
    <source>
        <dbReference type="EMBL" id="RFU43514.1"/>
    </source>
</evidence>
<evidence type="ECO:0000256" key="4">
    <source>
        <dbReference type="ARBA" id="ARBA00038445"/>
    </source>
</evidence>
<feature type="domain" description="Peptidase S26" evidence="7">
    <location>
        <begin position="28"/>
        <end position="95"/>
    </location>
</feature>
<keyword evidence="2" id="KW-0378">Hydrolase</keyword>
<dbReference type="PANTHER" id="PTHR12383:SF16">
    <property type="entry name" value="MITOCHONDRIAL INNER MEMBRANE PROTEASE SUBUNIT 1"/>
    <property type="match status" value="1"/>
</dbReference>
<dbReference type="PANTHER" id="PTHR12383">
    <property type="entry name" value="PROTEASE FAMILY S26 MITOCHONDRIAL INNER MEMBRANE PROTEASE-RELATED"/>
    <property type="match status" value="1"/>
</dbReference>
<evidence type="ECO:0000256" key="2">
    <source>
        <dbReference type="ARBA" id="ARBA00022801"/>
    </source>
</evidence>
<dbReference type="InterPro" id="IPR019533">
    <property type="entry name" value="Peptidase_S26"/>
</dbReference>
<dbReference type="SUPFAM" id="SSF51306">
    <property type="entry name" value="LexA/Signal peptidase"/>
    <property type="match status" value="1"/>
</dbReference>
<evidence type="ECO:0000256" key="3">
    <source>
        <dbReference type="ARBA" id="ARBA00023136"/>
    </source>
</evidence>
<evidence type="ECO:0000313" key="9">
    <source>
        <dbReference type="Proteomes" id="UP000261811"/>
    </source>
</evidence>
<keyword evidence="3 6" id="KW-0472">Membrane</keyword>
<dbReference type="GO" id="GO:0004252">
    <property type="term" value="F:serine-type endopeptidase activity"/>
    <property type="evidence" value="ECO:0007669"/>
    <property type="project" value="InterPro"/>
</dbReference>
<keyword evidence="6" id="KW-0812">Transmembrane</keyword>
<dbReference type="GO" id="GO:0006465">
    <property type="term" value="P:signal peptide processing"/>
    <property type="evidence" value="ECO:0007669"/>
    <property type="project" value="InterPro"/>
</dbReference>
<organism evidence="8 9">
    <name type="scientific">Actinomadura logoneensis</name>
    <dbReference type="NCBI Taxonomy" id="2293572"/>
    <lineage>
        <taxon>Bacteria</taxon>
        <taxon>Bacillati</taxon>
        <taxon>Actinomycetota</taxon>
        <taxon>Actinomycetes</taxon>
        <taxon>Streptosporangiales</taxon>
        <taxon>Thermomonosporaceae</taxon>
        <taxon>Actinomadura</taxon>
    </lineage>
</organism>
<dbReference type="OrthoDB" id="5518017at2"/>
<comment type="caution">
    <text evidence="8">The sequence shown here is derived from an EMBL/GenBank/DDBJ whole genome shotgun (WGS) entry which is preliminary data.</text>
</comment>
<keyword evidence="9" id="KW-1185">Reference proteome</keyword>
<protein>
    <recommendedName>
        <fullName evidence="7">Peptidase S26 domain-containing protein</fullName>
    </recommendedName>
</protein>
<dbReference type="PRINTS" id="PR00727">
    <property type="entry name" value="LEADERPTASE"/>
</dbReference>
<dbReference type="AlphaFoldDB" id="A0A372JUU2"/>
<dbReference type="InterPro" id="IPR052064">
    <property type="entry name" value="Mito_IMP1_subunit"/>
</dbReference>
<dbReference type="RefSeq" id="WP_117355597.1">
    <property type="nucleotide sequence ID" value="NZ_QURH01000011.1"/>
</dbReference>
<evidence type="ECO:0000256" key="6">
    <source>
        <dbReference type="SAM" id="Phobius"/>
    </source>
</evidence>
<dbReference type="GO" id="GO:0005886">
    <property type="term" value="C:plasma membrane"/>
    <property type="evidence" value="ECO:0007669"/>
    <property type="project" value="UniProtKB-SubCell"/>
</dbReference>
<dbReference type="InterPro" id="IPR000223">
    <property type="entry name" value="Pept_S26A_signal_pept_1"/>
</dbReference>
<feature type="active site" evidence="5">
    <location>
        <position position="85"/>
    </location>
</feature>
<evidence type="ECO:0000256" key="5">
    <source>
        <dbReference type="PIRSR" id="PIRSR600223-1"/>
    </source>
</evidence>
<sequence length="146" mass="15573">MTLPTAGRVLLTVSAGGLGTALTVRLLRRRFTMVRVQGGSMAPTYADGDRLLVHRTTRVRTGDAVVFDNPVTPPGHIPDPPWMVKRVTALPGDPVPADVRPAVSADTNTRVPPGHLVVRGDADRSQDSRHFGYVPAASIIGVVLRP</sequence>
<accession>A0A372JUU2</accession>
<dbReference type="Pfam" id="PF10502">
    <property type="entry name" value="Peptidase_S26"/>
    <property type="match status" value="2"/>
</dbReference>
<dbReference type="CDD" id="cd06462">
    <property type="entry name" value="Peptidase_S24_S26"/>
    <property type="match status" value="1"/>
</dbReference>
<name>A0A372JUU2_9ACTN</name>
<feature type="active site" evidence="5">
    <location>
        <position position="40"/>
    </location>
</feature>
<reference evidence="8 9" key="1">
    <citation type="submission" date="2018-08" db="EMBL/GenBank/DDBJ databases">
        <title>Actinomadura jelena sp. nov., a novel Actinomycete isolated from soil in Chad.</title>
        <authorList>
            <person name="Shi L."/>
        </authorList>
    </citation>
    <scope>NUCLEOTIDE SEQUENCE [LARGE SCALE GENOMIC DNA]</scope>
    <source>
        <strain evidence="8 9">NEAU-G17</strain>
    </source>
</reference>
<comment type="similarity">
    <text evidence="4">Belongs to the peptidase S26 family. IMP1 subfamily.</text>
</comment>
<evidence type="ECO:0000259" key="7">
    <source>
        <dbReference type="Pfam" id="PF10502"/>
    </source>
</evidence>
<feature type="transmembrane region" description="Helical" evidence="6">
    <location>
        <begin position="6"/>
        <end position="27"/>
    </location>
</feature>
<dbReference type="InterPro" id="IPR036286">
    <property type="entry name" value="LexA/Signal_pep-like_sf"/>
</dbReference>
<keyword evidence="6" id="KW-1133">Transmembrane helix</keyword>
<dbReference type="Gene3D" id="2.10.109.10">
    <property type="entry name" value="Umud Fragment, subunit A"/>
    <property type="match status" value="1"/>
</dbReference>
<dbReference type="Proteomes" id="UP000261811">
    <property type="component" value="Unassembled WGS sequence"/>
</dbReference>
<comment type="subcellular location">
    <subcellularLocation>
        <location evidence="1">Cell membrane</location>
        <topology evidence="1">Single-pass type II membrane protein</topology>
    </subcellularLocation>
</comment>
<proteinExistence type="inferred from homology"/>
<evidence type="ECO:0000256" key="1">
    <source>
        <dbReference type="ARBA" id="ARBA00004401"/>
    </source>
</evidence>
<dbReference type="EMBL" id="QURH01000011">
    <property type="protein sequence ID" value="RFU43514.1"/>
    <property type="molecule type" value="Genomic_DNA"/>
</dbReference>
<gene>
    <name evidence="8" type="ORF">DZF91_00790</name>
</gene>